<accession>A0A328C9D0</accession>
<dbReference type="Proteomes" id="UP000249169">
    <property type="component" value="Unassembled WGS sequence"/>
</dbReference>
<sequence length="557" mass="59947">MSERAAKVWRWRLGALLMVILAMLGGCDGCAPEAPPVGEAGALALGKVVPQSAQAVVFAEKLTWLETMLEGVKVRLEGVVEEGGFAEDAGELGEIWQVVGAGEELPAVAYVAHGQLVVAGWRQEGGRVPDPGAIWGLEAKEQDHEKARGARWYDDAGRFRGWSVIDRRRWAVGWFIDAEGAGEGARGLDEIVMALGTQALEVGAHREFLASSAERRLSAMIAAGALARGLGGEGHAGVLAQRLARELGWVHVRGGLDETRERVELEVATPGAPGLASGMIDFGRAEGELPMVGGLVRPGVLGVARLSGDPGEVVRFVLGALSSEDRQGWERWVKALEEDLRVDVMNDAIGQLAGQAMVVVYGLENAFFEQEGVEAWASLVRLKTTRDAVLLPIKERRPVEDMLNSLTQISRGKLQRQVIRHMIQYAWLEDGELKWALILGDDHVLLVDSVVAFDHANRWERSAQPLGEGLARRGVDALLEGVEGGGVYVELGALRGIFEEKGREDLARWLTPVEALSVRAGEQGRADRAEVRLWLGEAWAGGPSEAGEVSAAAEVAP</sequence>
<evidence type="ECO:0000313" key="1">
    <source>
        <dbReference type="EMBL" id="RAL23946.1"/>
    </source>
</evidence>
<comment type="caution">
    <text evidence="1">The sequence shown here is derived from an EMBL/GenBank/DDBJ whole genome shotgun (WGS) entry which is preliminary data.</text>
</comment>
<reference evidence="1 2" key="1">
    <citation type="submission" date="2018-05" db="EMBL/GenBank/DDBJ databases">
        <title>Lujinxingia marina gen. nov. sp. nov., a new facultative anaerobic member of the class Deltaproteobacteria, and proposal of Lujinxingaceae fam. nov.</title>
        <authorList>
            <person name="Li C.-M."/>
        </authorList>
    </citation>
    <scope>NUCLEOTIDE SEQUENCE [LARGE SCALE GENOMIC DNA]</scope>
    <source>
        <strain evidence="1 2">B210</strain>
    </source>
</reference>
<dbReference type="PROSITE" id="PS51257">
    <property type="entry name" value="PROKAR_LIPOPROTEIN"/>
    <property type="match status" value="1"/>
</dbReference>
<keyword evidence="2" id="KW-1185">Reference proteome</keyword>
<dbReference type="OrthoDB" id="5499776at2"/>
<dbReference type="RefSeq" id="WP_111729200.1">
    <property type="nucleotide sequence ID" value="NZ_QHKO01000002.1"/>
</dbReference>
<proteinExistence type="predicted"/>
<evidence type="ECO:0000313" key="2">
    <source>
        <dbReference type="Proteomes" id="UP000249169"/>
    </source>
</evidence>
<protein>
    <submittedName>
        <fullName evidence="1">Uncharacterized protein</fullName>
    </submittedName>
</protein>
<dbReference type="AlphaFoldDB" id="A0A328C9D0"/>
<name>A0A328C9D0_9DELT</name>
<organism evidence="1 2">
    <name type="scientific">Lujinxingia litoralis</name>
    <dbReference type="NCBI Taxonomy" id="2211119"/>
    <lineage>
        <taxon>Bacteria</taxon>
        <taxon>Deltaproteobacteria</taxon>
        <taxon>Bradymonadales</taxon>
        <taxon>Lujinxingiaceae</taxon>
        <taxon>Lujinxingia</taxon>
    </lineage>
</organism>
<gene>
    <name evidence="1" type="ORF">DL240_07300</name>
</gene>
<dbReference type="EMBL" id="QHKO01000002">
    <property type="protein sequence ID" value="RAL23946.1"/>
    <property type="molecule type" value="Genomic_DNA"/>
</dbReference>